<feature type="domain" description="SPOR" evidence="2">
    <location>
        <begin position="107"/>
        <end position="182"/>
    </location>
</feature>
<dbReference type="STRING" id="267850.ADINL_3060"/>
<dbReference type="RefSeq" id="WP_036550000.1">
    <property type="nucleotide sequence ID" value="NZ_JMSZ01000042.1"/>
</dbReference>
<feature type="transmembrane region" description="Helical" evidence="1">
    <location>
        <begin position="12"/>
        <end position="32"/>
    </location>
</feature>
<evidence type="ECO:0000313" key="4">
    <source>
        <dbReference type="Proteomes" id="UP000027318"/>
    </source>
</evidence>
<evidence type="ECO:0000259" key="2">
    <source>
        <dbReference type="PROSITE" id="PS51724"/>
    </source>
</evidence>
<dbReference type="InterPro" id="IPR007730">
    <property type="entry name" value="SPOR-like_dom"/>
</dbReference>
<dbReference type="InterPro" id="IPR036680">
    <property type="entry name" value="SPOR-like_sf"/>
</dbReference>
<dbReference type="GO" id="GO:0042834">
    <property type="term" value="F:peptidoglycan binding"/>
    <property type="evidence" value="ECO:0007669"/>
    <property type="project" value="InterPro"/>
</dbReference>
<dbReference type="Proteomes" id="UP000027318">
    <property type="component" value="Unassembled WGS sequence"/>
</dbReference>
<dbReference type="AlphaFoldDB" id="A0A063Y0B0"/>
<reference evidence="3 4" key="1">
    <citation type="journal article" date="2005" name="Int. J. Syst. Evol. Microbiol.">
        <title>Nitrincola lacisaponensis gen. nov., sp. nov., a novel alkaliphilic bacterium isolated from an alkaline, saline lake.</title>
        <authorList>
            <person name="Dimitriu P.A."/>
            <person name="Shukla S.K."/>
            <person name="Conradt J."/>
            <person name="Marquez M.C."/>
            <person name="Ventosa A."/>
            <person name="Maglia A."/>
            <person name="Peyton B.M."/>
            <person name="Pinkart H.C."/>
            <person name="Mormile M.R."/>
        </authorList>
    </citation>
    <scope>NUCLEOTIDE SEQUENCE [LARGE SCALE GENOMIC DNA]</scope>
    <source>
        <strain evidence="3 4">4CA</strain>
    </source>
</reference>
<comment type="caution">
    <text evidence="3">The sequence shown here is derived from an EMBL/GenBank/DDBJ whole genome shotgun (WGS) entry which is preliminary data.</text>
</comment>
<dbReference type="SUPFAM" id="SSF110997">
    <property type="entry name" value="Sporulation related repeat"/>
    <property type="match status" value="1"/>
</dbReference>
<dbReference type="GO" id="GO:0032153">
    <property type="term" value="C:cell division site"/>
    <property type="evidence" value="ECO:0007669"/>
    <property type="project" value="TreeGrafter"/>
</dbReference>
<dbReference type="GO" id="GO:0032506">
    <property type="term" value="P:cytokinetic process"/>
    <property type="evidence" value="ECO:0007669"/>
    <property type="project" value="TreeGrafter"/>
</dbReference>
<name>A0A063Y0B0_9GAMM</name>
<sequence length="185" mass="20544">MEIKANLKQRLVGGAVLLLIGIAFFPLVFNAAGYEERRLESRIPTAPEVVRLVQTERPAPVIIEQVPVAPVTETPVVSAPVSEITESLDALRPSLNPAEEAPALDADQVPAAWALQLASFRQEANARELRTRLINAGYRVYIRQGEDVVRVFVGPEMQRSRLEELKVSLQQEYGLEGMIVRFTTQ</sequence>
<keyword evidence="1" id="KW-0472">Membrane</keyword>
<evidence type="ECO:0000313" key="3">
    <source>
        <dbReference type="EMBL" id="KDE38605.1"/>
    </source>
</evidence>
<proteinExistence type="predicted"/>
<keyword evidence="1" id="KW-1133">Transmembrane helix</keyword>
<organism evidence="3 4">
    <name type="scientific">Nitrincola lacisaponensis</name>
    <dbReference type="NCBI Taxonomy" id="267850"/>
    <lineage>
        <taxon>Bacteria</taxon>
        <taxon>Pseudomonadati</taxon>
        <taxon>Pseudomonadota</taxon>
        <taxon>Gammaproteobacteria</taxon>
        <taxon>Oceanospirillales</taxon>
        <taxon>Oceanospirillaceae</taxon>
        <taxon>Nitrincola</taxon>
    </lineage>
</organism>
<gene>
    <name evidence="3" type="ORF">ADINL_3060</name>
</gene>
<accession>A0A063Y0B0</accession>
<keyword evidence="4" id="KW-1185">Reference proteome</keyword>
<protein>
    <submittedName>
        <fullName evidence="3">DedD protein</fullName>
    </submittedName>
</protein>
<dbReference type="PANTHER" id="PTHR38687:SF1">
    <property type="entry name" value="CELL DIVISION PROTEIN DEDD"/>
    <property type="match status" value="1"/>
</dbReference>
<keyword evidence="1" id="KW-0812">Transmembrane</keyword>
<dbReference type="PROSITE" id="PS51724">
    <property type="entry name" value="SPOR"/>
    <property type="match status" value="1"/>
</dbReference>
<dbReference type="InterPro" id="IPR052521">
    <property type="entry name" value="Cell_div_SPOR-domain"/>
</dbReference>
<dbReference type="PANTHER" id="PTHR38687">
    <property type="entry name" value="CELL DIVISION PROTEIN DEDD-RELATED"/>
    <property type="match status" value="1"/>
</dbReference>
<dbReference type="Gene3D" id="3.30.70.1070">
    <property type="entry name" value="Sporulation related repeat"/>
    <property type="match status" value="1"/>
</dbReference>
<dbReference type="GO" id="GO:0030428">
    <property type="term" value="C:cell septum"/>
    <property type="evidence" value="ECO:0007669"/>
    <property type="project" value="TreeGrafter"/>
</dbReference>
<dbReference type="Pfam" id="PF05036">
    <property type="entry name" value="SPOR"/>
    <property type="match status" value="1"/>
</dbReference>
<evidence type="ECO:0000256" key="1">
    <source>
        <dbReference type="SAM" id="Phobius"/>
    </source>
</evidence>
<dbReference type="EMBL" id="JMSZ01000042">
    <property type="protein sequence ID" value="KDE38605.1"/>
    <property type="molecule type" value="Genomic_DNA"/>
</dbReference>